<feature type="domain" description="MoaB/Mog" evidence="9">
    <location>
        <begin position="193"/>
        <end position="370"/>
    </location>
</feature>
<comment type="cofactor">
    <cofactor evidence="8">
        <name>Mg(2+)</name>
        <dbReference type="ChEBI" id="CHEBI:18420"/>
    </cofactor>
</comment>
<dbReference type="EMBL" id="QURR01000016">
    <property type="protein sequence ID" value="RGE44134.1"/>
    <property type="molecule type" value="Genomic_DNA"/>
</dbReference>
<dbReference type="PROSITE" id="PS01079">
    <property type="entry name" value="MOCF_BIOSYNTHESIS_2"/>
    <property type="match status" value="1"/>
</dbReference>
<dbReference type="SUPFAM" id="SSF53218">
    <property type="entry name" value="Molybdenum cofactor biosynthesis proteins"/>
    <property type="match status" value="1"/>
</dbReference>
<dbReference type="InterPro" id="IPR036135">
    <property type="entry name" value="MoeA_linker/N_sf"/>
</dbReference>
<dbReference type="SUPFAM" id="SSF63882">
    <property type="entry name" value="MoeA N-terminal region -like"/>
    <property type="match status" value="1"/>
</dbReference>
<evidence type="ECO:0000256" key="7">
    <source>
        <dbReference type="ARBA" id="ARBA00047317"/>
    </source>
</evidence>
<evidence type="ECO:0000256" key="4">
    <source>
        <dbReference type="ARBA" id="ARBA00013269"/>
    </source>
</evidence>
<dbReference type="Proteomes" id="UP000261948">
    <property type="component" value="Unassembled WGS sequence"/>
</dbReference>
<dbReference type="CDD" id="cd00887">
    <property type="entry name" value="MoeA"/>
    <property type="match status" value="1"/>
</dbReference>
<comment type="function">
    <text evidence="1 8">Catalyzes the insertion of molybdate into adenylated molybdopterin with the concomitant release of AMP.</text>
</comment>
<dbReference type="SUPFAM" id="SSF63867">
    <property type="entry name" value="MoeA C-terminal domain-like"/>
    <property type="match status" value="1"/>
</dbReference>
<dbReference type="OrthoDB" id="9804758at2"/>
<dbReference type="PANTHER" id="PTHR10192">
    <property type="entry name" value="MOLYBDOPTERIN BIOSYNTHESIS PROTEIN"/>
    <property type="match status" value="1"/>
</dbReference>
<dbReference type="InterPro" id="IPR005111">
    <property type="entry name" value="MoeA_C_domain_IV"/>
</dbReference>
<dbReference type="InterPro" id="IPR038987">
    <property type="entry name" value="MoeA-like"/>
</dbReference>
<keyword evidence="11" id="KW-1185">Reference proteome</keyword>
<dbReference type="Pfam" id="PF03453">
    <property type="entry name" value="MoeA_N"/>
    <property type="match status" value="1"/>
</dbReference>
<protein>
    <recommendedName>
        <fullName evidence="5 8">Molybdopterin molybdenumtransferase</fullName>
        <ecNumber evidence="4 8">2.10.1.1</ecNumber>
    </recommendedName>
</protein>
<dbReference type="AlphaFoldDB" id="A0A373FJ37"/>
<evidence type="ECO:0000313" key="10">
    <source>
        <dbReference type="EMBL" id="RGE44134.1"/>
    </source>
</evidence>
<dbReference type="GO" id="GO:0061599">
    <property type="term" value="F:molybdopterin molybdotransferase activity"/>
    <property type="evidence" value="ECO:0007669"/>
    <property type="project" value="UniProtKB-UniRule"/>
</dbReference>
<proteinExistence type="inferred from homology"/>
<keyword evidence="8" id="KW-0500">Molybdenum</keyword>
<dbReference type="InterPro" id="IPR036425">
    <property type="entry name" value="MoaB/Mog-like_dom_sf"/>
</dbReference>
<evidence type="ECO:0000256" key="2">
    <source>
        <dbReference type="ARBA" id="ARBA00005046"/>
    </source>
</evidence>
<dbReference type="PANTHER" id="PTHR10192:SF31">
    <property type="entry name" value="MOLYBDOPTERIN MOLYBDENUMTRANSFERASE"/>
    <property type="match status" value="1"/>
</dbReference>
<comment type="pathway">
    <text evidence="2 8">Cofactor biosynthesis; molybdopterin biosynthesis.</text>
</comment>
<dbReference type="FunFam" id="2.40.340.10:FF:000003">
    <property type="entry name" value="Molybdopterin molybdenumtransferase"/>
    <property type="match status" value="1"/>
</dbReference>
<dbReference type="Pfam" id="PF00994">
    <property type="entry name" value="MoCF_biosynth"/>
    <property type="match status" value="1"/>
</dbReference>
<comment type="similarity">
    <text evidence="3 8">Belongs to the MoeA family.</text>
</comment>
<name>A0A373FJ37_COMTE</name>
<evidence type="ECO:0000256" key="6">
    <source>
        <dbReference type="ARBA" id="ARBA00023150"/>
    </source>
</evidence>
<keyword evidence="8" id="KW-0479">Metal-binding</keyword>
<dbReference type="Gene3D" id="3.40.980.10">
    <property type="entry name" value="MoaB/Mog-like domain"/>
    <property type="match status" value="1"/>
</dbReference>
<organism evidence="10 11">
    <name type="scientific">Comamonas testosteroni</name>
    <name type="common">Pseudomonas testosteroni</name>
    <dbReference type="NCBI Taxonomy" id="285"/>
    <lineage>
        <taxon>Bacteria</taxon>
        <taxon>Pseudomonadati</taxon>
        <taxon>Pseudomonadota</taxon>
        <taxon>Betaproteobacteria</taxon>
        <taxon>Burkholderiales</taxon>
        <taxon>Comamonadaceae</taxon>
        <taxon>Comamonas</taxon>
    </lineage>
</organism>
<dbReference type="InterPro" id="IPR005110">
    <property type="entry name" value="MoeA_linker/N"/>
</dbReference>
<dbReference type="GO" id="GO:0006777">
    <property type="term" value="P:Mo-molybdopterin cofactor biosynthetic process"/>
    <property type="evidence" value="ECO:0007669"/>
    <property type="project" value="UniProtKB-UniRule"/>
</dbReference>
<dbReference type="SMART" id="SM00852">
    <property type="entry name" value="MoCF_biosynth"/>
    <property type="match status" value="1"/>
</dbReference>
<comment type="catalytic activity">
    <reaction evidence="7">
        <text>adenylyl-molybdopterin + molybdate = Mo-molybdopterin + AMP + H(+)</text>
        <dbReference type="Rhea" id="RHEA:35047"/>
        <dbReference type="ChEBI" id="CHEBI:15378"/>
        <dbReference type="ChEBI" id="CHEBI:36264"/>
        <dbReference type="ChEBI" id="CHEBI:62727"/>
        <dbReference type="ChEBI" id="CHEBI:71302"/>
        <dbReference type="ChEBI" id="CHEBI:456215"/>
        <dbReference type="EC" id="2.10.1.1"/>
    </reaction>
</comment>
<evidence type="ECO:0000256" key="1">
    <source>
        <dbReference type="ARBA" id="ARBA00002901"/>
    </source>
</evidence>
<dbReference type="InterPro" id="IPR008284">
    <property type="entry name" value="MoCF_biosynth_CS"/>
</dbReference>
<dbReference type="Gene3D" id="2.40.340.10">
    <property type="entry name" value="MoeA, C-terminal, domain IV"/>
    <property type="match status" value="1"/>
</dbReference>
<comment type="caution">
    <text evidence="10">The sequence shown here is derived from an EMBL/GenBank/DDBJ whole genome shotgun (WGS) entry which is preliminary data.</text>
</comment>
<dbReference type="Gene3D" id="2.170.190.11">
    <property type="entry name" value="Molybdopterin biosynthesis moea protein, domain 3"/>
    <property type="match status" value="1"/>
</dbReference>
<evidence type="ECO:0000256" key="3">
    <source>
        <dbReference type="ARBA" id="ARBA00010763"/>
    </source>
</evidence>
<dbReference type="UniPathway" id="UPA00344"/>
<dbReference type="Gene3D" id="3.90.105.10">
    <property type="entry name" value="Molybdopterin biosynthesis moea protein, domain 2"/>
    <property type="match status" value="1"/>
</dbReference>
<keyword evidence="8 10" id="KW-0808">Transferase</keyword>
<dbReference type="InterPro" id="IPR036688">
    <property type="entry name" value="MoeA_C_domain_IV_sf"/>
</dbReference>
<evidence type="ECO:0000256" key="8">
    <source>
        <dbReference type="RuleBase" id="RU365090"/>
    </source>
</evidence>
<evidence type="ECO:0000313" key="11">
    <source>
        <dbReference type="Proteomes" id="UP000261948"/>
    </source>
</evidence>
<dbReference type="InterPro" id="IPR001453">
    <property type="entry name" value="MoaB/Mog_dom"/>
</dbReference>
<keyword evidence="8" id="KW-0460">Magnesium</keyword>
<evidence type="ECO:0000259" key="9">
    <source>
        <dbReference type="SMART" id="SM00852"/>
    </source>
</evidence>
<accession>A0A373FJ37</accession>
<evidence type="ECO:0000256" key="5">
    <source>
        <dbReference type="ARBA" id="ARBA00021108"/>
    </source>
</evidence>
<dbReference type="EC" id="2.10.1.1" evidence="4 8"/>
<dbReference type="Pfam" id="PF03454">
    <property type="entry name" value="MoeA_C"/>
    <property type="match status" value="1"/>
</dbReference>
<dbReference type="GO" id="GO:0046872">
    <property type="term" value="F:metal ion binding"/>
    <property type="evidence" value="ECO:0007669"/>
    <property type="project" value="UniProtKB-UniRule"/>
</dbReference>
<dbReference type="GO" id="GO:0005829">
    <property type="term" value="C:cytosol"/>
    <property type="evidence" value="ECO:0007669"/>
    <property type="project" value="TreeGrafter"/>
</dbReference>
<gene>
    <name evidence="10" type="ORF">DZC30_13930</name>
</gene>
<sequence length="459" mass="48113">MSANFQPAAATTAQTLTTTQVLEQLSALLQPLGAVAEQETLSLPDALDRVLAVDVICHVNVPPHDNSAMDGYAFAGAELAHGQPLRVVGTVLAGAPWTQSLSAGECVKIMTGAVMPAGLDTVVPHEQVTVNGELIAFDARKLAAGANRRLRGEDLQQGSVALQAGQRLTPAALGLLASLGLGQVSVRRRLRVAYFSTGDELLSPGAEPREGAIYDSNRFSLQGLLRRLGTHVLDLGSVPDEPCALEERLREAATLADVVLTSGGISAGEADHTRAMLQRLGTVQFWRVAMRPGRPLAVGLLAPAAMALNPVAEKFTEKSATSLISLSADSSENNSIQLSTKRPALLLGLPGNPVAAMVSFLMFVRPALAQLAGEIAAPAPLLQAISTERMKKRPGRTEYLRGVLALNEQGQATVRTTGPQGSGVLSSMVQADCIIVLDDARGDVLPGECVHVLLLQGLI</sequence>
<reference evidence="10 11" key="1">
    <citation type="submission" date="2018-08" db="EMBL/GenBank/DDBJ databases">
        <title>Comamonas testosteroni strain SWCO2.</title>
        <authorList>
            <person name="Jiang N."/>
            <person name="Zhang X.Z."/>
        </authorList>
    </citation>
    <scope>NUCLEOTIDE SEQUENCE [LARGE SCALE GENOMIC DNA]</scope>
    <source>
        <strain evidence="10 11">SWCO2</strain>
    </source>
</reference>
<keyword evidence="6 8" id="KW-0501">Molybdenum cofactor biosynthesis</keyword>